<name>A0A438AN13_9NOCA</name>
<evidence type="ECO:0000313" key="2">
    <source>
        <dbReference type="EMBL" id="RVW00055.1"/>
    </source>
</evidence>
<dbReference type="SUPFAM" id="SSF52777">
    <property type="entry name" value="CoA-dependent acyltransferases"/>
    <property type="match status" value="1"/>
</dbReference>
<evidence type="ECO:0000259" key="1">
    <source>
        <dbReference type="Pfam" id="PF00668"/>
    </source>
</evidence>
<dbReference type="GO" id="GO:0003824">
    <property type="term" value="F:catalytic activity"/>
    <property type="evidence" value="ECO:0007669"/>
    <property type="project" value="InterPro"/>
</dbReference>
<gene>
    <name evidence="2" type="ORF">EF834_18175</name>
</gene>
<keyword evidence="3" id="KW-1185">Reference proteome</keyword>
<dbReference type="Gene3D" id="3.30.559.10">
    <property type="entry name" value="Chloramphenicol acetyltransferase-like domain"/>
    <property type="match status" value="1"/>
</dbReference>
<dbReference type="Proteomes" id="UP000284333">
    <property type="component" value="Unassembled WGS sequence"/>
</dbReference>
<feature type="non-terminal residue" evidence="2">
    <location>
        <position position="1"/>
    </location>
</feature>
<proteinExistence type="predicted"/>
<organism evidence="2 3">
    <name type="scientific">Rhodococcus spongiicola</name>
    <dbReference type="NCBI Taxonomy" id="2487352"/>
    <lineage>
        <taxon>Bacteria</taxon>
        <taxon>Bacillati</taxon>
        <taxon>Actinomycetota</taxon>
        <taxon>Actinomycetes</taxon>
        <taxon>Mycobacteriales</taxon>
        <taxon>Nocardiaceae</taxon>
        <taxon>Rhodococcus</taxon>
    </lineage>
</organism>
<sequence length="73" mass="8058">LVLHHIAADGFSMGPLMRDVVTAYAARTAGVVPGWAPLAVQYADYALWQREVLGSEDDPESVIARQVEYWKQA</sequence>
<dbReference type="AlphaFoldDB" id="A0A438AN13"/>
<feature type="domain" description="Condensation" evidence="1">
    <location>
        <begin position="3"/>
        <end position="72"/>
    </location>
</feature>
<dbReference type="GO" id="GO:0008610">
    <property type="term" value="P:lipid biosynthetic process"/>
    <property type="evidence" value="ECO:0007669"/>
    <property type="project" value="UniProtKB-ARBA"/>
</dbReference>
<dbReference type="InterPro" id="IPR023213">
    <property type="entry name" value="CAT-like_dom_sf"/>
</dbReference>
<dbReference type="RefSeq" id="WP_164874188.1">
    <property type="nucleotide sequence ID" value="NZ_RKLN01000028.1"/>
</dbReference>
<dbReference type="Pfam" id="PF00668">
    <property type="entry name" value="Condensation"/>
    <property type="match status" value="1"/>
</dbReference>
<dbReference type="InterPro" id="IPR001242">
    <property type="entry name" value="Condensation_dom"/>
</dbReference>
<reference evidence="2 3" key="1">
    <citation type="submission" date="2018-11" db="EMBL/GenBank/DDBJ databases">
        <title>Rhodococcus spongicola sp. nov. and Rhodococcus xishaensis sp. nov. from marine sponges.</title>
        <authorList>
            <person name="Li L."/>
            <person name="Lin H.W."/>
        </authorList>
    </citation>
    <scope>NUCLEOTIDE SEQUENCE [LARGE SCALE GENOMIC DNA]</scope>
    <source>
        <strain evidence="2 3">LHW50502</strain>
    </source>
</reference>
<evidence type="ECO:0000313" key="3">
    <source>
        <dbReference type="Proteomes" id="UP000284333"/>
    </source>
</evidence>
<protein>
    <recommendedName>
        <fullName evidence="1">Condensation domain-containing protein</fullName>
    </recommendedName>
</protein>
<comment type="caution">
    <text evidence="2">The sequence shown here is derived from an EMBL/GenBank/DDBJ whole genome shotgun (WGS) entry which is preliminary data.</text>
</comment>
<accession>A0A438AN13</accession>
<feature type="non-terminal residue" evidence="2">
    <location>
        <position position="73"/>
    </location>
</feature>
<dbReference type="EMBL" id="RKLN01000028">
    <property type="protein sequence ID" value="RVW00055.1"/>
    <property type="molecule type" value="Genomic_DNA"/>
</dbReference>